<dbReference type="Proteomes" id="UP000268014">
    <property type="component" value="Unassembled WGS sequence"/>
</dbReference>
<dbReference type="EMBL" id="UZAF01017536">
    <property type="protein sequence ID" value="VDO42600.1"/>
    <property type="molecule type" value="Genomic_DNA"/>
</dbReference>
<dbReference type="InterPro" id="IPR017441">
    <property type="entry name" value="Protein_kinase_ATP_BS"/>
</dbReference>
<dbReference type="WBParaSite" id="HPLM_0001133301-mRNA-1">
    <property type="protein sequence ID" value="HPLM_0001133301-mRNA-1"/>
    <property type="gene ID" value="HPLM_0001133301"/>
</dbReference>
<dbReference type="PROSITE" id="PS00108">
    <property type="entry name" value="PROTEIN_KINASE_ST"/>
    <property type="match status" value="1"/>
</dbReference>
<dbReference type="SUPFAM" id="SSF56112">
    <property type="entry name" value="Protein kinase-like (PK-like)"/>
    <property type="match status" value="1"/>
</dbReference>
<keyword evidence="5" id="KW-0808">Transferase</keyword>
<dbReference type="PROSITE" id="PS50011">
    <property type="entry name" value="PROTEIN_KINASE_DOM"/>
    <property type="match status" value="1"/>
</dbReference>
<dbReference type="InterPro" id="IPR011009">
    <property type="entry name" value="Kinase-like_dom_sf"/>
</dbReference>
<keyword evidence="5" id="KW-0723">Serine/threonine-protein kinase</keyword>
<dbReference type="EC" id="2.7.11.1" evidence="1"/>
<dbReference type="AlphaFoldDB" id="A0A158QNW1"/>
<keyword evidence="8" id="KW-1185">Reference proteome</keyword>
<dbReference type="SMART" id="SM00220">
    <property type="entry name" value="S_TKc"/>
    <property type="match status" value="1"/>
</dbReference>
<keyword evidence="2 4" id="KW-0547">Nucleotide-binding</keyword>
<dbReference type="OrthoDB" id="5979581at2759"/>
<proteinExistence type="inferred from homology"/>
<protein>
    <recommendedName>
        <fullName evidence="1">non-specific serine/threonine protein kinase</fullName>
        <ecNumber evidence="1">2.7.11.1</ecNumber>
    </recommendedName>
</protein>
<accession>A0A158QNW1</accession>
<evidence type="ECO:0000313" key="8">
    <source>
        <dbReference type="Proteomes" id="UP000268014"/>
    </source>
</evidence>
<dbReference type="PANTHER" id="PTHR11909">
    <property type="entry name" value="CASEIN KINASE-RELATED"/>
    <property type="match status" value="1"/>
</dbReference>
<dbReference type="InterPro" id="IPR050235">
    <property type="entry name" value="CK1_Ser-Thr_kinase"/>
</dbReference>
<feature type="domain" description="Protein kinase" evidence="6">
    <location>
        <begin position="22"/>
        <end position="250"/>
    </location>
</feature>
<evidence type="ECO:0000256" key="1">
    <source>
        <dbReference type="ARBA" id="ARBA00012513"/>
    </source>
</evidence>
<gene>
    <name evidence="7" type="ORF">HPLM_LOCUS11325</name>
</gene>
<evidence type="ECO:0000313" key="9">
    <source>
        <dbReference type="WBParaSite" id="HPLM_0001133301-mRNA-1"/>
    </source>
</evidence>
<dbReference type="Gene3D" id="3.30.200.20">
    <property type="entry name" value="Phosphorylase Kinase, domain 1"/>
    <property type="match status" value="1"/>
</dbReference>
<dbReference type="OMA" id="IANIRWF"/>
<evidence type="ECO:0000256" key="2">
    <source>
        <dbReference type="ARBA" id="ARBA00022741"/>
    </source>
</evidence>
<feature type="binding site" evidence="4">
    <location>
        <position position="50"/>
    </location>
    <ligand>
        <name>ATP</name>
        <dbReference type="ChEBI" id="CHEBI:30616"/>
    </ligand>
</feature>
<dbReference type="InterPro" id="IPR008271">
    <property type="entry name" value="Ser/Thr_kinase_AS"/>
</dbReference>
<dbReference type="PROSITE" id="PS00107">
    <property type="entry name" value="PROTEIN_KINASE_ATP"/>
    <property type="match status" value="1"/>
</dbReference>
<sequence length="250" mass="28609">MAEVMPSSIVDRFTSGNHIDKYKVLQKLGEGTFGAVYKVEQTDRKVYALKIESNKVKVPLLRLEFHVMEQLQSRNATHCPPLIAKGTYKDFNFMVMKLLWISLQDAKKTGPDKHLSLGPAIGVSIQCLEAIEELHGTGYLHRDIKPGNFVVGRAEDGELRKLYIIDFGMCRKYSNSNKIGEIKTNARHEPVLSELVKLGPRKEYEKVLKYIDGLKFNSEPNYGLIYKTLRKAMKKKKLKEFPYDWENANA</sequence>
<comment type="similarity">
    <text evidence="5">Belongs to the protein kinase superfamily.</text>
</comment>
<reference evidence="9" key="1">
    <citation type="submission" date="2016-04" db="UniProtKB">
        <authorList>
            <consortium name="WormBaseParasite"/>
        </authorList>
    </citation>
    <scope>IDENTIFICATION</scope>
</reference>
<dbReference type="Pfam" id="PF00069">
    <property type="entry name" value="Pkinase"/>
    <property type="match status" value="1"/>
</dbReference>
<dbReference type="STRING" id="6290.A0A158QNW1"/>
<name>A0A158QNW1_HAEPC</name>
<dbReference type="Gene3D" id="1.10.510.10">
    <property type="entry name" value="Transferase(Phosphotransferase) domain 1"/>
    <property type="match status" value="2"/>
</dbReference>
<dbReference type="GO" id="GO:0004674">
    <property type="term" value="F:protein serine/threonine kinase activity"/>
    <property type="evidence" value="ECO:0007669"/>
    <property type="project" value="UniProtKB-KW"/>
</dbReference>
<reference evidence="7 8" key="2">
    <citation type="submission" date="2018-11" db="EMBL/GenBank/DDBJ databases">
        <authorList>
            <consortium name="Pathogen Informatics"/>
        </authorList>
    </citation>
    <scope>NUCLEOTIDE SEQUENCE [LARGE SCALE GENOMIC DNA]</scope>
    <source>
        <strain evidence="7 8">MHpl1</strain>
    </source>
</reference>
<evidence type="ECO:0000313" key="7">
    <source>
        <dbReference type="EMBL" id="VDO42600.1"/>
    </source>
</evidence>
<organism evidence="9">
    <name type="scientific">Haemonchus placei</name>
    <name type="common">Barber's pole worm</name>
    <dbReference type="NCBI Taxonomy" id="6290"/>
    <lineage>
        <taxon>Eukaryota</taxon>
        <taxon>Metazoa</taxon>
        <taxon>Ecdysozoa</taxon>
        <taxon>Nematoda</taxon>
        <taxon>Chromadorea</taxon>
        <taxon>Rhabditida</taxon>
        <taxon>Rhabditina</taxon>
        <taxon>Rhabditomorpha</taxon>
        <taxon>Strongyloidea</taxon>
        <taxon>Trichostrongylidae</taxon>
        <taxon>Haemonchus</taxon>
    </lineage>
</organism>
<dbReference type="InterPro" id="IPR000719">
    <property type="entry name" value="Prot_kinase_dom"/>
</dbReference>
<evidence type="ECO:0000259" key="6">
    <source>
        <dbReference type="PROSITE" id="PS50011"/>
    </source>
</evidence>
<evidence type="ECO:0000256" key="5">
    <source>
        <dbReference type="RuleBase" id="RU000304"/>
    </source>
</evidence>
<evidence type="ECO:0000256" key="4">
    <source>
        <dbReference type="PROSITE-ProRule" id="PRU10141"/>
    </source>
</evidence>
<keyword evidence="5" id="KW-0418">Kinase</keyword>
<evidence type="ECO:0000256" key="3">
    <source>
        <dbReference type="ARBA" id="ARBA00022840"/>
    </source>
</evidence>
<dbReference type="GO" id="GO:0005524">
    <property type="term" value="F:ATP binding"/>
    <property type="evidence" value="ECO:0007669"/>
    <property type="project" value="UniProtKB-UniRule"/>
</dbReference>
<keyword evidence="3 4" id="KW-0067">ATP-binding</keyword>